<keyword evidence="3 6" id="KW-0653">Protein transport</keyword>
<dbReference type="Pfam" id="PF02556">
    <property type="entry name" value="SecB"/>
    <property type="match status" value="1"/>
</dbReference>
<comment type="caution">
    <text evidence="8">The sequence shown here is derived from an EMBL/GenBank/DDBJ whole genome shotgun (WGS) entry which is preliminary data.</text>
</comment>
<dbReference type="AlphaFoldDB" id="A0A512NKS3"/>
<dbReference type="Gene3D" id="3.10.420.10">
    <property type="entry name" value="SecB-like"/>
    <property type="match status" value="1"/>
</dbReference>
<reference evidence="8 9" key="1">
    <citation type="submission" date="2019-07" db="EMBL/GenBank/DDBJ databases">
        <title>Whole genome shotgun sequence of Reyranella soli NBRC 108950.</title>
        <authorList>
            <person name="Hosoyama A."/>
            <person name="Uohara A."/>
            <person name="Ohji S."/>
            <person name="Ichikawa N."/>
        </authorList>
    </citation>
    <scope>NUCLEOTIDE SEQUENCE [LARGE SCALE GENOMIC DNA]</scope>
    <source>
        <strain evidence="8 9">NBRC 108950</strain>
    </source>
</reference>
<evidence type="ECO:0000256" key="2">
    <source>
        <dbReference type="ARBA" id="ARBA00022448"/>
    </source>
</evidence>
<protein>
    <recommendedName>
        <fullName evidence="6">Protein-export protein SecB</fullName>
    </recommendedName>
</protein>
<dbReference type="GO" id="GO:0005737">
    <property type="term" value="C:cytoplasm"/>
    <property type="evidence" value="ECO:0007669"/>
    <property type="project" value="UniProtKB-SubCell"/>
</dbReference>
<evidence type="ECO:0000256" key="1">
    <source>
        <dbReference type="ARBA" id="ARBA00009990"/>
    </source>
</evidence>
<dbReference type="SUPFAM" id="SSF54611">
    <property type="entry name" value="SecB-like"/>
    <property type="match status" value="1"/>
</dbReference>
<accession>A0A512NKS3</accession>
<dbReference type="InterPro" id="IPR035958">
    <property type="entry name" value="SecB-like_sf"/>
</dbReference>
<dbReference type="RefSeq" id="WP_147154916.1">
    <property type="nucleotide sequence ID" value="NZ_BKAJ01000133.1"/>
</dbReference>
<dbReference type="PRINTS" id="PR01594">
    <property type="entry name" value="SECBCHAPRONE"/>
</dbReference>
<dbReference type="GO" id="GO:0051262">
    <property type="term" value="P:protein tetramerization"/>
    <property type="evidence" value="ECO:0007669"/>
    <property type="project" value="InterPro"/>
</dbReference>
<dbReference type="GO" id="GO:0051082">
    <property type="term" value="F:unfolded protein binding"/>
    <property type="evidence" value="ECO:0007669"/>
    <property type="project" value="InterPro"/>
</dbReference>
<keyword evidence="5 6" id="KW-0143">Chaperone</keyword>
<keyword evidence="9" id="KW-1185">Reference proteome</keyword>
<dbReference type="GO" id="GO:0015031">
    <property type="term" value="P:protein transport"/>
    <property type="evidence" value="ECO:0007669"/>
    <property type="project" value="UniProtKB-UniRule"/>
</dbReference>
<evidence type="ECO:0000313" key="8">
    <source>
        <dbReference type="EMBL" id="GEP59543.1"/>
    </source>
</evidence>
<evidence type="ECO:0000256" key="6">
    <source>
        <dbReference type="HAMAP-Rule" id="MF_00821"/>
    </source>
</evidence>
<dbReference type="PANTHER" id="PTHR36918">
    <property type="match status" value="1"/>
</dbReference>
<evidence type="ECO:0000256" key="7">
    <source>
        <dbReference type="SAM" id="MobiDB-lite"/>
    </source>
</evidence>
<gene>
    <name evidence="6 8" type="primary">secB</name>
    <name evidence="8" type="ORF">RSO01_67090</name>
</gene>
<comment type="subunit">
    <text evidence="6">Homotetramer, a dimer of dimers. One homotetramer interacts with 1 SecA dimer.</text>
</comment>
<comment type="similarity">
    <text evidence="1 6">Belongs to the SecB family.</text>
</comment>
<evidence type="ECO:0000256" key="4">
    <source>
        <dbReference type="ARBA" id="ARBA00023010"/>
    </source>
</evidence>
<keyword evidence="6" id="KW-0963">Cytoplasm</keyword>
<dbReference type="InterPro" id="IPR003708">
    <property type="entry name" value="SecB"/>
</dbReference>
<name>A0A512NKS3_9HYPH</name>
<dbReference type="GO" id="GO:0006457">
    <property type="term" value="P:protein folding"/>
    <property type="evidence" value="ECO:0007669"/>
    <property type="project" value="UniProtKB-UniRule"/>
</dbReference>
<evidence type="ECO:0000256" key="5">
    <source>
        <dbReference type="ARBA" id="ARBA00023186"/>
    </source>
</evidence>
<dbReference type="OrthoDB" id="9795145at2"/>
<feature type="compositionally biased region" description="Low complexity" evidence="7">
    <location>
        <begin position="17"/>
        <end position="26"/>
    </location>
</feature>
<dbReference type="EMBL" id="BKAJ01000133">
    <property type="protein sequence ID" value="GEP59543.1"/>
    <property type="molecule type" value="Genomic_DNA"/>
</dbReference>
<organism evidence="8 9">
    <name type="scientific">Reyranella soli</name>
    <dbReference type="NCBI Taxonomy" id="1230389"/>
    <lineage>
        <taxon>Bacteria</taxon>
        <taxon>Pseudomonadati</taxon>
        <taxon>Pseudomonadota</taxon>
        <taxon>Alphaproteobacteria</taxon>
        <taxon>Hyphomicrobiales</taxon>
        <taxon>Reyranellaceae</taxon>
        <taxon>Reyranella</taxon>
    </lineage>
</organism>
<evidence type="ECO:0000313" key="9">
    <source>
        <dbReference type="Proteomes" id="UP000321058"/>
    </source>
</evidence>
<comment type="function">
    <text evidence="6">One of the proteins required for the normal export of preproteins out of the cell cytoplasm. It is a molecular chaperone that binds to a subset of precursor proteins, maintaining them in a translocation-competent state. It also specifically binds to its receptor SecA.</text>
</comment>
<sequence length="176" mass="19021">MTNAPPPPQNPQPPQGQAPQQAPNAPLIMHGQYIKDMSFENPRAPQSLIEQTQPQLSLNVQVTNRQFDAKTFEVALSIEANAKTPKDEPLFMLELVYAGTVSIGEVPQEAYGPLLFIETPRLLFPFARAVVANATREAGFPPLNIAPVDFVALYRQQLEANGGKMPGIAGGPVGHA</sequence>
<dbReference type="PANTHER" id="PTHR36918:SF1">
    <property type="entry name" value="PROTEIN-EXPORT PROTEIN SECB"/>
    <property type="match status" value="1"/>
</dbReference>
<dbReference type="NCBIfam" id="TIGR00809">
    <property type="entry name" value="secB"/>
    <property type="match status" value="1"/>
</dbReference>
<dbReference type="Proteomes" id="UP000321058">
    <property type="component" value="Unassembled WGS sequence"/>
</dbReference>
<keyword evidence="2 6" id="KW-0813">Transport</keyword>
<keyword evidence="4 6" id="KW-0811">Translocation</keyword>
<dbReference type="HAMAP" id="MF_00821">
    <property type="entry name" value="SecB"/>
    <property type="match status" value="1"/>
</dbReference>
<dbReference type="NCBIfam" id="NF004392">
    <property type="entry name" value="PRK05751.1-3"/>
    <property type="match status" value="1"/>
</dbReference>
<evidence type="ECO:0000256" key="3">
    <source>
        <dbReference type="ARBA" id="ARBA00022927"/>
    </source>
</evidence>
<feature type="region of interest" description="Disordered" evidence="7">
    <location>
        <begin position="1"/>
        <end position="26"/>
    </location>
</feature>
<comment type="subcellular location">
    <subcellularLocation>
        <location evidence="6">Cytoplasm</location>
    </subcellularLocation>
</comment>
<feature type="compositionally biased region" description="Pro residues" evidence="7">
    <location>
        <begin position="1"/>
        <end position="16"/>
    </location>
</feature>
<proteinExistence type="inferred from homology"/>